<gene>
    <name evidence="1" type="ordered locus">FFONT_0236</name>
</gene>
<reference evidence="2" key="1">
    <citation type="submission" date="2012-03" db="EMBL/GenBank/DDBJ databases">
        <title>Fervidicoccus fontis complete genome analysis confirms its distinct phylogenetic position and predicts its environmental function.</title>
        <authorList>
            <person name="Lebedinsky A.V."/>
            <person name="Mardanov A.V."/>
            <person name="Gumerov V.M."/>
            <person name="Beletsky A.V."/>
            <person name="Kublanov I.V."/>
            <person name="Perevalova A.A."/>
            <person name="Bonch-Osmolovskaya E.A."/>
            <person name="Ravin N.V."/>
            <person name="Skryabin K.G."/>
        </authorList>
    </citation>
    <scope>NUCLEOTIDE SEQUENCE [LARGE SCALE GENOMIC DNA]</scope>
    <source>
        <strain evidence="2">DSM 19380 / VKM B-2539 / Kam940</strain>
    </source>
</reference>
<proteinExistence type="predicted"/>
<dbReference type="SUPFAM" id="SSF100950">
    <property type="entry name" value="NagB/RpiA/CoA transferase-like"/>
    <property type="match status" value="1"/>
</dbReference>
<accession>H9ZZS0</accession>
<keyword evidence="2" id="KW-1185">Reference proteome</keyword>
<dbReference type="InterPro" id="IPR042529">
    <property type="entry name" value="IF_2B-like_C"/>
</dbReference>
<dbReference type="GeneID" id="43501067"/>
<protein>
    <submittedName>
        <fullName evidence="1">Uncharacterized protein</fullName>
    </submittedName>
</protein>
<dbReference type="Proteomes" id="UP000007391">
    <property type="component" value="Chromosome"/>
</dbReference>
<organism evidence="1 2">
    <name type="scientific">Fervidicoccus fontis (strain DSM 19380 / JCM 18336 / VKM B-2539 / Kam940)</name>
    <dbReference type="NCBI Taxonomy" id="1163730"/>
    <lineage>
        <taxon>Archaea</taxon>
        <taxon>Thermoproteota</taxon>
        <taxon>Thermoprotei</taxon>
        <taxon>Fervidicoccales</taxon>
        <taxon>Fervidicoccaceae</taxon>
        <taxon>Fervidicoccus</taxon>
    </lineage>
</organism>
<dbReference type="InParanoid" id="H9ZZS0"/>
<evidence type="ECO:0000313" key="2">
    <source>
        <dbReference type="Proteomes" id="UP000007391"/>
    </source>
</evidence>
<dbReference type="EMBL" id="CP003423">
    <property type="protein sequence ID" value="AFH42227.1"/>
    <property type="molecule type" value="Genomic_DNA"/>
</dbReference>
<dbReference type="RefSeq" id="WP_014557376.1">
    <property type="nucleotide sequence ID" value="NC_017461.1"/>
</dbReference>
<name>H9ZZS0_FERFK</name>
<evidence type="ECO:0000313" key="1">
    <source>
        <dbReference type="EMBL" id="AFH42227.1"/>
    </source>
</evidence>
<dbReference type="HOGENOM" id="CLU_3112895_0_0_2"/>
<reference evidence="1 2" key="2">
    <citation type="journal article" date="2014" name="Extremophiles">
        <title>Analysis of the complete genome of Fervidococcus fontis confirms the distinct phylogenetic position of the order Fervidicoccales and suggests its environmental function.</title>
        <authorList>
            <person name="Lebedinsky A.V."/>
            <person name="Mardanov A.V."/>
            <person name="Kublanov I.V."/>
            <person name="Gumerov V.M."/>
            <person name="Beletsky A.V."/>
            <person name="Perevalova A.A."/>
            <person name="Bidzhieva S.Kh."/>
            <person name="Bonch-Osmolovskaya E.A."/>
            <person name="Skryabin K.G."/>
            <person name="Ravin N.V."/>
        </authorList>
    </citation>
    <scope>NUCLEOTIDE SEQUENCE [LARGE SCALE GENOMIC DNA]</scope>
    <source>
        <strain evidence="2">DSM 19380 / VKM B-2539 / Kam940</strain>
    </source>
</reference>
<dbReference type="Gene3D" id="3.40.50.10470">
    <property type="entry name" value="Translation initiation factor eif-2b, domain 2"/>
    <property type="match status" value="1"/>
</dbReference>
<dbReference type="KEGG" id="ffo:FFONT_0236"/>
<dbReference type="InterPro" id="IPR037171">
    <property type="entry name" value="NagB/RpiA_transferase-like"/>
</dbReference>
<sequence length="50" mass="5354">MKLRKSYGKIVDAEVILHSSVHYFIGKVNAIATGADGIYASGDVLTFSPL</sequence>
<dbReference type="AlphaFoldDB" id="H9ZZS0"/>